<keyword evidence="3" id="KW-1185">Reference proteome</keyword>
<organism evidence="2 3">
    <name type="scientific">Streptococcus zalophi</name>
    <dbReference type="NCBI Taxonomy" id="640031"/>
    <lineage>
        <taxon>Bacteria</taxon>
        <taxon>Bacillati</taxon>
        <taxon>Bacillota</taxon>
        <taxon>Bacilli</taxon>
        <taxon>Lactobacillales</taxon>
        <taxon>Streptococcaceae</taxon>
        <taxon>Streptococcus</taxon>
    </lineage>
</organism>
<dbReference type="AlphaFoldDB" id="A0A934P8X6"/>
<name>A0A934P8X6_9STRE</name>
<evidence type="ECO:0000256" key="1">
    <source>
        <dbReference type="SAM" id="Phobius"/>
    </source>
</evidence>
<dbReference type="Pfam" id="PF11674">
    <property type="entry name" value="DUF3270"/>
    <property type="match status" value="1"/>
</dbReference>
<feature type="transmembrane region" description="Helical" evidence="1">
    <location>
        <begin position="41"/>
        <end position="64"/>
    </location>
</feature>
<proteinExistence type="predicted"/>
<dbReference type="Proteomes" id="UP000644875">
    <property type="component" value="Unassembled WGS sequence"/>
</dbReference>
<keyword evidence="1" id="KW-0472">Membrane</keyword>
<dbReference type="EMBL" id="JAENBP010000001">
    <property type="protein sequence ID" value="MBJ8349183.1"/>
    <property type="molecule type" value="Genomic_DNA"/>
</dbReference>
<feature type="transmembrane region" description="Helical" evidence="1">
    <location>
        <begin position="70"/>
        <end position="90"/>
    </location>
</feature>
<protein>
    <submittedName>
        <fullName evidence="2">DUF3270 family protein</fullName>
    </submittedName>
</protein>
<reference evidence="2 3" key="1">
    <citation type="journal article" date="2021" name="Int. J. Syst. Evol. Microbiol.">
        <title>Streptococcus vicugnae sp. nov., isolated from faeces of alpacas (Vicugna pacos) and cattle (Bos taurus), Streptococcus zalophi sp. nov., and Streptococcus pacificus sp. nov., isolated from respiratory tract of California sea lions (Zalophus californianus).</title>
        <authorList>
            <person name="Volokhov D.V."/>
            <person name="Zagorodnyaya T.A."/>
            <person name="Shen Z."/>
            <person name="Blom J."/>
            <person name="Furtak V.A."/>
            <person name="Eisenberg T."/>
            <person name="Fan P."/>
            <person name="Jeong K.C."/>
            <person name="Gao Y."/>
            <person name="Zhang S."/>
            <person name="Amselle M."/>
        </authorList>
    </citation>
    <scope>NUCLEOTIDE SEQUENCE [LARGE SCALE GENOMIC DNA]</scope>
    <source>
        <strain evidence="3">CSL7508-lung</strain>
    </source>
</reference>
<gene>
    <name evidence="2" type="ORF">JHK64_00875</name>
</gene>
<evidence type="ECO:0000313" key="2">
    <source>
        <dbReference type="EMBL" id="MBJ8349183.1"/>
    </source>
</evidence>
<comment type="caution">
    <text evidence="2">The sequence shown here is derived from an EMBL/GenBank/DDBJ whole genome shotgun (WGS) entry which is preliminary data.</text>
</comment>
<keyword evidence="1" id="KW-1133">Transmembrane helix</keyword>
<accession>A0A934P8X6</accession>
<evidence type="ECO:0000313" key="3">
    <source>
        <dbReference type="Proteomes" id="UP000644875"/>
    </source>
</evidence>
<sequence>MPIPLNRQNVYEEDKEFYSNSAPRYSNYKISNTKKRKFRELVFFLKIAFFCLTTVALTFVLLSMNLQPLFAFPIAFVSGLVIINFVPRLIKLFNT</sequence>
<dbReference type="InterPro" id="IPR021688">
    <property type="entry name" value="DUF3270"/>
</dbReference>
<dbReference type="RefSeq" id="WP_199567113.1">
    <property type="nucleotide sequence ID" value="NZ_JAENBP010000001.1"/>
</dbReference>
<keyword evidence="1" id="KW-0812">Transmembrane</keyword>